<dbReference type="PANTHER" id="PTHR45739">
    <property type="entry name" value="MATRIX PROTEIN, PUTATIVE-RELATED"/>
    <property type="match status" value="1"/>
</dbReference>
<keyword evidence="7" id="KW-1185">Reference proteome</keyword>
<evidence type="ECO:0000313" key="6">
    <source>
        <dbReference type="EMBL" id="RRS02757.1"/>
    </source>
</evidence>
<dbReference type="PROSITE" id="PS50268">
    <property type="entry name" value="CADHERIN_2"/>
    <property type="match status" value="1"/>
</dbReference>
<evidence type="ECO:0000256" key="4">
    <source>
        <dbReference type="SAM" id="MobiDB-lite"/>
    </source>
</evidence>
<dbReference type="RefSeq" id="WP_233584940.1">
    <property type="nucleotide sequence ID" value="NZ_RSED01000018.1"/>
</dbReference>
<dbReference type="AlphaFoldDB" id="A0A426V770"/>
<dbReference type="GO" id="GO:0009653">
    <property type="term" value="P:anatomical structure morphogenesis"/>
    <property type="evidence" value="ECO:0007669"/>
    <property type="project" value="TreeGrafter"/>
</dbReference>
<dbReference type="GO" id="GO:0016020">
    <property type="term" value="C:membrane"/>
    <property type="evidence" value="ECO:0007669"/>
    <property type="project" value="InterPro"/>
</dbReference>
<feature type="domain" description="Cadherin" evidence="5">
    <location>
        <begin position="74"/>
        <end position="175"/>
    </location>
</feature>
<dbReference type="GO" id="GO:0005509">
    <property type="term" value="F:calcium ion binding"/>
    <property type="evidence" value="ECO:0007669"/>
    <property type="project" value="InterPro"/>
</dbReference>
<evidence type="ECO:0000256" key="2">
    <source>
        <dbReference type="ARBA" id="ARBA00022737"/>
    </source>
</evidence>
<dbReference type="Pfam" id="PF16184">
    <property type="entry name" value="Cadherin_3"/>
    <property type="match status" value="1"/>
</dbReference>
<dbReference type="InterPro" id="IPR040853">
    <property type="entry name" value="RapA2_cadherin-like"/>
</dbReference>
<dbReference type="InterPro" id="IPR002126">
    <property type="entry name" value="Cadherin-like_dom"/>
</dbReference>
<dbReference type="InterPro" id="IPR051561">
    <property type="entry name" value="FRAS1_ECM"/>
</dbReference>
<name>A0A426V770_9BURK</name>
<keyword evidence="2" id="KW-0677">Repeat</keyword>
<dbReference type="PANTHER" id="PTHR45739:SF8">
    <property type="entry name" value="FRAS1-RELATED EXTRACELLULAR MATRIX PROTEIN 1"/>
    <property type="match status" value="1"/>
</dbReference>
<evidence type="ECO:0000256" key="3">
    <source>
        <dbReference type="ARBA" id="ARBA00023180"/>
    </source>
</evidence>
<organism evidence="6 7">
    <name type="scientific">Aquabacterium soli</name>
    <dbReference type="NCBI Taxonomy" id="2493092"/>
    <lineage>
        <taxon>Bacteria</taxon>
        <taxon>Pseudomonadati</taxon>
        <taxon>Pseudomonadota</taxon>
        <taxon>Betaproteobacteria</taxon>
        <taxon>Burkholderiales</taxon>
        <taxon>Aquabacterium</taxon>
    </lineage>
</organism>
<dbReference type="EMBL" id="RSED01000018">
    <property type="protein sequence ID" value="RRS02757.1"/>
    <property type="molecule type" value="Genomic_DNA"/>
</dbReference>
<dbReference type="Pfam" id="PF17803">
    <property type="entry name" value="Cadherin_4"/>
    <property type="match status" value="1"/>
</dbReference>
<dbReference type="InterPro" id="IPR039005">
    <property type="entry name" value="CSPG_rpt"/>
</dbReference>
<comment type="caution">
    <text evidence="6">The sequence shown here is derived from an EMBL/GenBank/DDBJ whole genome shotgun (WGS) entry which is preliminary data.</text>
</comment>
<dbReference type="Proteomes" id="UP000269265">
    <property type="component" value="Unassembled WGS sequence"/>
</dbReference>
<accession>A0A426V770</accession>
<evidence type="ECO:0000256" key="1">
    <source>
        <dbReference type="ARBA" id="ARBA00022729"/>
    </source>
</evidence>
<evidence type="ECO:0000259" key="5">
    <source>
        <dbReference type="PROSITE" id="PS50268"/>
    </source>
</evidence>
<feature type="compositionally biased region" description="Basic and acidic residues" evidence="4">
    <location>
        <begin position="503"/>
        <end position="537"/>
    </location>
</feature>
<dbReference type="GO" id="GO:0007156">
    <property type="term" value="P:homophilic cell adhesion via plasma membrane adhesion molecules"/>
    <property type="evidence" value="ECO:0007669"/>
    <property type="project" value="InterPro"/>
</dbReference>
<gene>
    <name evidence="6" type="ORF">EIP75_18445</name>
</gene>
<reference evidence="6 7" key="1">
    <citation type="submission" date="2018-12" db="EMBL/GenBank/DDBJ databases">
        <title>The whole draft genome of Aquabacterium sp. SJQ9.</title>
        <authorList>
            <person name="Sun L."/>
            <person name="Gao X."/>
            <person name="Chen W."/>
            <person name="Huang K."/>
        </authorList>
    </citation>
    <scope>NUCLEOTIDE SEQUENCE [LARGE SCALE GENOMIC DNA]</scope>
    <source>
        <strain evidence="6 7">SJQ9</strain>
    </source>
</reference>
<keyword evidence="1" id="KW-0732">Signal</keyword>
<feature type="region of interest" description="Disordered" evidence="4">
    <location>
        <begin position="493"/>
        <end position="537"/>
    </location>
</feature>
<evidence type="ECO:0000313" key="7">
    <source>
        <dbReference type="Proteomes" id="UP000269265"/>
    </source>
</evidence>
<feature type="non-terminal residue" evidence="6">
    <location>
        <position position="1"/>
    </location>
</feature>
<proteinExistence type="predicted"/>
<dbReference type="Gene3D" id="2.60.40.2700">
    <property type="match status" value="1"/>
</dbReference>
<keyword evidence="3" id="KW-0325">Glycoprotein</keyword>
<feature type="region of interest" description="Disordered" evidence="4">
    <location>
        <begin position="297"/>
        <end position="347"/>
    </location>
</feature>
<feature type="compositionally biased region" description="Pro residues" evidence="4">
    <location>
        <begin position="309"/>
        <end position="347"/>
    </location>
</feature>
<sequence>TYHWLRDGADTGATGSTYTLTQNDVGAVISVRATYTDGQGTAEAVDSAGTAPVADVNFPPVLAVNAGLTVNEAGQAILSTATLLATDPDHGAAQITYTVSNPPVHGRLELAGAPGTAINSFTQAQVDAGLVRYVHDGSETTADSLVFTVSDAAGAATSAATLNITVTPVNDAPTLSGPGSWTLPFGQSLALQGNGTWQLADVDAGSQILTATLQLQFGTLTGNAGSTAVGITGSGTGTVVLSGTLAQLNAFMSGQQGARLVYVGVGQQLGDRMSVTLSDGQPGGSATLQSSITQIVSNTDTGPELPDTPEAPAPAPSPAPAPPPAPAPVPTTSVTPPPAPAEPSPAPAPIVEAASLVIPPAFDTGRPADHLNFRPTATASANADARDGDGGSLVSLLGNAGNVNASLMTGLVPINVSVSPGDVSLGRSAATLPLGGVADNTKLFNMVSAETMQMSGMALSVGAVWWISRSATLLTSLLISTPVWRQLDPLPVFNSADDDEGGEKDGDGDSALPDRDAMRRAEDLFAPARRAEASEIS</sequence>
<dbReference type="PROSITE" id="PS51854">
    <property type="entry name" value="CSPG"/>
    <property type="match status" value="1"/>
</dbReference>
<protein>
    <recommendedName>
        <fullName evidence="5">Cadherin domain-containing protein</fullName>
    </recommendedName>
</protein>